<keyword evidence="1" id="KW-0732">Signal</keyword>
<accession>A0A5E4N695</accession>
<dbReference type="OrthoDB" id="73875at2759"/>
<name>A0A5E4N695_9HEMI</name>
<evidence type="ECO:0000313" key="3">
    <source>
        <dbReference type="Proteomes" id="UP000325440"/>
    </source>
</evidence>
<reference evidence="2 3" key="1">
    <citation type="submission" date="2019-08" db="EMBL/GenBank/DDBJ databases">
        <authorList>
            <person name="Alioto T."/>
            <person name="Alioto T."/>
            <person name="Gomez Garrido J."/>
        </authorList>
    </citation>
    <scope>NUCLEOTIDE SEQUENCE [LARGE SCALE GENOMIC DNA]</scope>
</reference>
<protein>
    <submittedName>
        <fullName evidence="2">Uncharacterized protein</fullName>
    </submittedName>
</protein>
<evidence type="ECO:0000256" key="1">
    <source>
        <dbReference type="SAM" id="SignalP"/>
    </source>
</evidence>
<dbReference type="AlphaFoldDB" id="A0A5E4N695"/>
<organism evidence="2 3">
    <name type="scientific">Cinara cedri</name>
    <dbReference type="NCBI Taxonomy" id="506608"/>
    <lineage>
        <taxon>Eukaryota</taxon>
        <taxon>Metazoa</taxon>
        <taxon>Ecdysozoa</taxon>
        <taxon>Arthropoda</taxon>
        <taxon>Hexapoda</taxon>
        <taxon>Insecta</taxon>
        <taxon>Pterygota</taxon>
        <taxon>Neoptera</taxon>
        <taxon>Paraneoptera</taxon>
        <taxon>Hemiptera</taxon>
        <taxon>Sternorrhyncha</taxon>
        <taxon>Aphidomorpha</taxon>
        <taxon>Aphidoidea</taxon>
        <taxon>Aphididae</taxon>
        <taxon>Lachninae</taxon>
        <taxon>Cinara</taxon>
    </lineage>
</organism>
<feature type="signal peptide" evidence="1">
    <location>
        <begin position="1"/>
        <end position="26"/>
    </location>
</feature>
<keyword evidence="3" id="KW-1185">Reference proteome</keyword>
<evidence type="ECO:0000313" key="2">
    <source>
        <dbReference type="EMBL" id="VVC38677.1"/>
    </source>
</evidence>
<dbReference type="Proteomes" id="UP000325440">
    <property type="component" value="Unassembled WGS sequence"/>
</dbReference>
<dbReference type="EMBL" id="CABPRJ010001491">
    <property type="protein sequence ID" value="VVC38677.1"/>
    <property type="molecule type" value="Genomic_DNA"/>
</dbReference>
<gene>
    <name evidence="2" type="ORF">CINCED_3A024261</name>
</gene>
<feature type="chain" id="PRO_5022826742" evidence="1">
    <location>
        <begin position="27"/>
        <end position="186"/>
    </location>
</feature>
<sequence>MISSCYRGVFVLLTAIALQTPRAAVSQGIVEDCWWTGCQSSAWLVTGCNQYHRTQKNVKTCTGGSEYYCCANVGLQQPEECWWTGCQPNNWLIKGCDSYNRTEIAREQCLDGFKYKCCLNECSEPEEKCWWTGCQLTKWNIRGCPSNTVQTGTHACPRGDLYQCCLPRKKSTVSDSMVNRRKDYRK</sequence>
<proteinExistence type="predicted"/>